<name>A0A915NYB7_9BILA</name>
<evidence type="ECO:0000313" key="2">
    <source>
        <dbReference type="Proteomes" id="UP000887560"/>
    </source>
</evidence>
<dbReference type="Gene3D" id="4.10.410.10">
    <property type="entry name" value="Pancreatic trypsin inhibitor Kunitz domain"/>
    <property type="match status" value="2"/>
</dbReference>
<proteinExistence type="predicted"/>
<dbReference type="Pfam" id="PF00014">
    <property type="entry name" value="Kunitz_BPTI"/>
    <property type="match status" value="2"/>
</dbReference>
<feature type="domain" description="BPTI/Kunitz inhibitor" evidence="1">
    <location>
        <begin position="104"/>
        <end position="154"/>
    </location>
</feature>
<organism evidence="2 3">
    <name type="scientific">Meloidogyne floridensis</name>
    <dbReference type="NCBI Taxonomy" id="298350"/>
    <lineage>
        <taxon>Eukaryota</taxon>
        <taxon>Metazoa</taxon>
        <taxon>Ecdysozoa</taxon>
        <taxon>Nematoda</taxon>
        <taxon>Chromadorea</taxon>
        <taxon>Rhabditida</taxon>
        <taxon>Tylenchina</taxon>
        <taxon>Tylenchomorpha</taxon>
        <taxon>Tylenchoidea</taxon>
        <taxon>Meloidogynidae</taxon>
        <taxon>Meloidogyninae</taxon>
        <taxon>Meloidogyne</taxon>
    </lineage>
</organism>
<dbReference type="CDD" id="cd22593">
    <property type="entry name" value="Kunitz_conkunitzin"/>
    <property type="match status" value="1"/>
</dbReference>
<dbReference type="GO" id="GO:0004867">
    <property type="term" value="F:serine-type endopeptidase inhibitor activity"/>
    <property type="evidence" value="ECO:0007669"/>
    <property type="project" value="InterPro"/>
</dbReference>
<dbReference type="InterPro" id="IPR028150">
    <property type="entry name" value="Lustrin_cystein"/>
</dbReference>
<dbReference type="PANTHER" id="PTHR46339">
    <property type="entry name" value="PROTEIN CBG15282-RELATED"/>
    <property type="match status" value="1"/>
</dbReference>
<dbReference type="PROSITE" id="PS50279">
    <property type="entry name" value="BPTI_KUNITZ_2"/>
    <property type="match status" value="1"/>
</dbReference>
<accession>A0A915NYB7</accession>
<evidence type="ECO:0000259" key="1">
    <source>
        <dbReference type="PROSITE" id="PS50279"/>
    </source>
</evidence>
<keyword evidence="2" id="KW-1185">Reference proteome</keyword>
<dbReference type="InterPro" id="IPR036880">
    <property type="entry name" value="Kunitz_BPTI_sf"/>
</dbReference>
<protein>
    <submittedName>
        <fullName evidence="3">BPTI/Kunitz inhibitor domain-containing protein</fullName>
    </submittedName>
</protein>
<dbReference type="PRINTS" id="PR00759">
    <property type="entry name" value="BASICPTASE"/>
</dbReference>
<reference evidence="3" key="1">
    <citation type="submission" date="2022-11" db="UniProtKB">
        <authorList>
            <consortium name="WormBaseParasite"/>
        </authorList>
    </citation>
    <scope>IDENTIFICATION</scope>
</reference>
<dbReference type="WBParaSite" id="scf7180000422603.g9280">
    <property type="protein sequence ID" value="scf7180000422603.g9280"/>
    <property type="gene ID" value="scf7180000422603.g9280"/>
</dbReference>
<dbReference type="InterPro" id="IPR053014">
    <property type="entry name" value="Cuticle_assoc_divergent"/>
</dbReference>
<dbReference type="Proteomes" id="UP000887560">
    <property type="component" value="Unplaced"/>
</dbReference>
<sequence>MNTCPNNYWCHVGANAASTVCCPDANPNPCQLPMSTGEGFAQLERFYYDSASKTCKNPCIGQPAKSESGQVFFCSATNRDTCPVNFWCHLGAVPETTVCSTNPCSVPLAPGTGNAGLARWYYNADERQCISFQYNGKRGNQNNFLTSEECQNICPAALCLLSIDKGSCSSRQTRYAFSREKV</sequence>
<dbReference type="SUPFAM" id="SSF57362">
    <property type="entry name" value="BPTI-like"/>
    <property type="match status" value="2"/>
</dbReference>
<dbReference type="SMART" id="SM00131">
    <property type="entry name" value="KU"/>
    <property type="match status" value="1"/>
</dbReference>
<dbReference type="InterPro" id="IPR002223">
    <property type="entry name" value="Kunitz_BPTI"/>
</dbReference>
<evidence type="ECO:0000313" key="3">
    <source>
        <dbReference type="WBParaSite" id="scf7180000422603.g9280"/>
    </source>
</evidence>
<dbReference type="Pfam" id="PF14625">
    <property type="entry name" value="Lustrin_cystein"/>
    <property type="match status" value="2"/>
</dbReference>
<dbReference type="AlphaFoldDB" id="A0A915NYB7"/>